<protein>
    <submittedName>
        <fullName evidence="2">Uncharacterized protein</fullName>
    </submittedName>
</protein>
<evidence type="ECO:0000256" key="1">
    <source>
        <dbReference type="SAM" id="MobiDB-lite"/>
    </source>
</evidence>
<dbReference type="EMBL" id="JHEG02000060">
    <property type="protein sequence ID" value="KIE06493.1"/>
    <property type="molecule type" value="Genomic_DNA"/>
</dbReference>
<organism evidence="2">
    <name type="scientific">Tolypothrix bouteillei VB521301</name>
    <dbReference type="NCBI Taxonomy" id="1479485"/>
    <lineage>
        <taxon>Bacteria</taxon>
        <taxon>Bacillati</taxon>
        <taxon>Cyanobacteriota</taxon>
        <taxon>Cyanophyceae</taxon>
        <taxon>Nostocales</taxon>
        <taxon>Tolypothrichaceae</taxon>
        <taxon>Tolypothrix</taxon>
    </lineage>
</organism>
<feature type="compositionally biased region" description="Polar residues" evidence="1">
    <location>
        <begin position="1"/>
        <end position="12"/>
    </location>
</feature>
<feature type="region of interest" description="Disordered" evidence="1">
    <location>
        <begin position="135"/>
        <end position="157"/>
    </location>
</feature>
<feature type="region of interest" description="Disordered" evidence="1">
    <location>
        <begin position="1"/>
        <end position="45"/>
    </location>
</feature>
<evidence type="ECO:0000313" key="2">
    <source>
        <dbReference type="EMBL" id="KIE06493.1"/>
    </source>
</evidence>
<feature type="compositionally biased region" description="Low complexity" evidence="1">
    <location>
        <begin position="21"/>
        <end position="36"/>
    </location>
</feature>
<dbReference type="STRING" id="1479485.DA73_0244540"/>
<feature type="compositionally biased region" description="Polar residues" evidence="1">
    <location>
        <begin position="135"/>
        <end position="145"/>
    </location>
</feature>
<comment type="caution">
    <text evidence="2">The sequence shown here is derived from an EMBL/GenBank/DDBJ whole genome shotgun (WGS) entry which is preliminary data.</text>
</comment>
<accession>A0A0C1QRQ4</accession>
<sequence length="157" mass="18453">MKKRGANQQSYESETDPLEAQLLNQQQDLQTDQQSQPEIGITEEINQQPTNQIYLDKDFGYLSTDYYLRDASSIFGEWAKQFTPNGVYLMSQMGLDWQYFADKYEQQKTGQELSAQQQQDWSQLSLTERLSAIRNQYGITQPNSGERQRQQYQERSR</sequence>
<gene>
    <name evidence="2" type="ORF">DA73_0244540</name>
</gene>
<proteinExistence type="predicted"/>
<feature type="compositionally biased region" description="Basic and acidic residues" evidence="1">
    <location>
        <begin position="146"/>
        <end position="157"/>
    </location>
</feature>
<dbReference type="AlphaFoldDB" id="A0A0C1QRQ4"/>
<name>A0A0C1QRQ4_9CYAN</name>
<reference evidence="2" key="1">
    <citation type="journal article" date="2015" name="Genome Announc.">
        <title>Draft Genome Sequence of Tolypothrix boutellei Strain VB521301.</title>
        <authorList>
            <person name="Chandrababunaidu M.M."/>
            <person name="Singh D."/>
            <person name="Sen D."/>
            <person name="Bhan S."/>
            <person name="Das S."/>
            <person name="Gupta A."/>
            <person name="Adhikary S.P."/>
            <person name="Tripathy S."/>
        </authorList>
    </citation>
    <scope>NUCLEOTIDE SEQUENCE</scope>
    <source>
        <strain evidence="2">VB521301</strain>
    </source>
</reference>